<dbReference type="InterPro" id="IPR006652">
    <property type="entry name" value="Kelch_1"/>
</dbReference>
<dbReference type="PROSITE" id="PS50097">
    <property type="entry name" value="BTB"/>
    <property type="match status" value="1"/>
</dbReference>
<accession>A0A8S4A8C1</accession>
<comment type="caution">
    <text evidence="4">The sequence shown here is derived from an EMBL/GenBank/DDBJ whole genome shotgun (WGS) entry which is preliminary data.</text>
</comment>
<sequence length="608" mass="69537">MERTILQCSEHQTELLGELKCRIPCHRAVLAAASPYFRAMFTSNLHESRQQEVWLRETDPDAVSLIIGYAYSGRLEITSANAQSLLTTASLLQMSTVQKACAKFMETQLDEANCIGIQNFASIHSCEELFGKAREFIEKNFTLVCKTEEFLELPLDRVVDIVSSDELNVEKEEIVYESIMTWVNHDFKNRRQHLGELMLHLRFPLVDVKFLQEVVYPNAVLMESEKGRVLIRNIRMFLENPEKVYSASSTKDAFPLRSGMIQPEHCILLVGGIDQNKPSSINCYNPMTREAFFMATFPESEDKARYYCVEDPAVIVTDDNAVYAAGGNYIYHANYAESPADEDTVSFDDFEDEESVRKDVFLYDNDHNKWVQKAPMLFPKSNFTLAFLDKKIYSFGGVTLNQHPTEIVECYDIEKNQWNYVGMMPTTLVDLSSVVFRGEVYLLGGRTGVGAHNVVMKFDPQKGEWTSLAGMPTPRFNFGATVIDNEILVAGGQIYSHSTNTIRRDALRSCEIYNVEANQWRQGPELTEEMYNVGLLHVNGCIYAMGTSEYQKSPFRICRYNVVCRLDMYRKKWIQVESDLCDIRNYSSVAAKLYTRKLSQVFRPEVDT</sequence>
<evidence type="ECO:0000313" key="5">
    <source>
        <dbReference type="Proteomes" id="UP000678393"/>
    </source>
</evidence>
<dbReference type="InterPro" id="IPR011333">
    <property type="entry name" value="SKP1/BTB/POZ_sf"/>
</dbReference>
<dbReference type="PANTHER" id="PTHR24412">
    <property type="entry name" value="KELCH PROTEIN"/>
    <property type="match status" value="1"/>
</dbReference>
<feature type="domain" description="BTB" evidence="3">
    <location>
        <begin position="11"/>
        <end position="79"/>
    </location>
</feature>
<dbReference type="EMBL" id="CAJHNH020008528">
    <property type="protein sequence ID" value="CAG5136395.1"/>
    <property type="molecule type" value="Genomic_DNA"/>
</dbReference>
<keyword evidence="1" id="KW-0880">Kelch repeat</keyword>
<dbReference type="AlphaFoldDB" id="A0A8S4A8C1"/>
<dbReference type="Proteomes" id="UP000678393">
    <property type="component" value="Unassembled WGS sequence"/>
</dbReference>
<dbReference type="Pfam" id="PF07707">
    <property type="entry name" value="BACK"/>
    <property type="match status" value="1"/>
</dbReference>
<dbReference type="InterPro" id="IPR017096">
    <property type="entry name" value="BTB-kelch_protein"/>
</dbReference>
<dbReference type="InterPro" id="IPR015915">
    <property type="entry name" value="Kelch-typ_b-propeller"/>
</dbReference>
<gene>
    <name evidence="4" type="ORF">CUNI_LOCUS21953</name>
</gene>
<keyword evidence="5" id="KW-1185">Reference proteome</keyword>
<dbReference type="OrthoDB" id="45365at2759"/>
<dbReference type="SMART" id="SM00225">
    <property type="entry name" value="BTB"/>
    <property type="match status" value="1"/>
</dbReference>
<dbReference type="Pfam" id="PF24681">
    <property type="entry name" value="Kelch_KLHDC2_KLHL20_DRC7"/>
    <property type="match status" value="1"/>
</dbReference>
<dbReference type="PIRSF" id="PIRSF037037">
    <property type="entry name" value="Kelch-like_protein_gigaxonin"/>
    <property type="match status" value="1"/>
</dbReference>
<dbReference type="SUPFAM" id="SSF54695">
    <property type="entry name" value="POZ domain"/>
    <property type="match status" value="1"/>
</dbReference>
<dbReference type="PANTHER" id="PTHR24412:SF272">
    <property type="entry name" value="KELCH-LIKE PROTEIN DIABLO"/>
    <property type="match status" value="1"/>
</dbReference>
<evidence type="ECO:0000256" key="1">
    <source>
        <dbReference type="ARBA" id="ARBA00022441"/>
    </source>
</evidence>
<reference evidence="4" key="1">
    <citation type="submission" date="2021-04" db="EMBL/GenBank/DDBJ databases">
        <authorList>
            <consortium name="Molecular Ecology Group"/>
        </authorList>
    </citation>
    <scope>NUCLEOTIDE SEQUENCE</scope>
</reference>
<dbReference type="InterPro" id="IPR000210">
    <property type="entry name" value="BTB/POZ_dom"/>
</dbReference>
<dbReference type="FunFam" id="1.25.40.420:FF:000001">
    <property type="entry name" value="Kelch-like family member 12"/>
    <property type="match status" value="1"/>
</dbReference>
<evidence type="ECO:0000313" key="4">
    <source>
        <dbReference type="EMBL" id="CAG5136395.1"/>
    </source>
</evidence>
<evidence type="ECO:0000256" key="2">
    <source>
        <dbReference type="ARBA" id="ARBA00022737"/>
    </source>
</evidence>
<name>A0A8S4A8C1_9EUPU</name>
<evidence type="ECO:0000259" key="3">
    <source>
        <dbReference type="PROSITE" id="PS50097"/>
    </source>
</evidence>
<protein>
    <recommendedName>
        <fullName evidence="3">BTB domain-containing protein</fullName>
    </recommendedName>
</protein>
<dbReference type="SUPFAM" id="SSF117281">
    <property type="entry name" value="Kelch motif"/>
    <property type="match status" value="1"/>
</dbReference>
<dbReference type="Gene3D" id="3.30.710.10">
    <property type="entry name" value="Potassium Channel Kv1.1, Chain A"/>
    <property type="match status" value="1"/>
</dbReference>
<dbReference type="SMART" id="SM00612">
    <property type="entry name" value="Kelch"/>
    <property type="match status" value="4"/>
</dbReference>
<dbReference type="Pfam" id="PF00651">
    <property type="entry name" value="BTB"/>
    <property type="match status" value="1"/>
</dbReference>
<organism evidence="4 5">
    <name type="scientific">Candidula unifasciata</name>
    <dbReference type="NCBI Taxonomy" id="100452"/>
    <lineage>
        <taxon>Eukaryota</taxon>
        <taxon>Metazoa</taxon>
        <taxon>Spiralia</taxon>
        <taxon>Lophotrochozoa</taxon>
        <taxon>Mollusca</taxon>
        <taxon>Gastropoda</taxon>
        <taxon>Heterobranchia</taxon>
        <taxon>Euthyneura</taxon>
        <taxon>Panpulmonata</taxon>
        <taxon>Eupulmonata</taxon>
        <taxon>Stylommatophora</taxon>
        <taxon>Helicina</taxon>
        <taxon>Helicoidea</taxon>
        <taxon>Geomitridae</taxon>
        <taxon>Candidula</taxon>
    </lineage>
</organism>
<dbReference type="Gene3D" id="1.25.40.420">
    <property type="match status" value="1"/>
</dbReference>
<keyword evidence="2" id="KW-0677">Repeat</keyword>
<proteinExistence type="predicted"/>
<dbReference type="Gene3D" id="2.120.10.80">
    <property type="entry name" value="Kelch-type beta propeller"/>
    <property type="match status" value="1"/>
</dbReference>
<dbReference type="InterPro" id="IPR011705">
    <property type="entry name" value="BACK"/>
</dbReference>
<dbReference type="SMART" id="SM00875">
    <property type="entry name" value="BACK"/>
    <property type="match status" value="1"/>
</dbReference>